<sequence>MANRGIFGKLPAHGDFVQRDLPGSFITPWDEWLQRAVHGAREIIGEGWLDYYLTSPIWRFAFTPGVLDGQSWVGVLVPSVDSVGRYFPLTLAAAQPASVNPFTLMTDDRAWFQALSELSIEALQNGLLVDQVLERFPVWAGKSVTQSQGHIALQSAGDDSQGLISVSGGGDVEDAYPLLLETLMKPNASSYSLWWCAGSQHLNATSMLCPGLPDPSTYCSMLGAPEYHW</sequence>
<organism evidence="1 2">
    <name type="scientific">Microbulbifer elongatus</name>
    <dbReference type="NCBI Taxonomy" id="86173"/>
    <lineage>
        <taxon>Bacteria</taxon>
        <taxon>Pseudomonadati</taxon>
        <taxon>Pseudomonadota</taxon>
        <taxon>Gammaproteobacteria</taxon>
        <taxon>Cellvibrionales</taxon>
        <taxon>Microbulbiferaceae</taxon>
        <taxon>Microbulbifer</taxon>
    </lineage>
</organism>
<evidence type="ECO:0000313" key="2">
    <source>
        <dbReference type="Proteomes" id="UP001205566"/>
    </source>
</evidence>
<proteinExistence type="predicted"/>
<name>A0ABT1NZC4_9GAMM</name>
<comment type="caution">
    <text evidence="1">The sequence shown here is derived from an EMBL/GenBank/DDBJ whole genome shotgun (WGS) entry which is preliminary data.</text>
</comment>
<dbReference type="Proteomes" id="UP001205566">
    <property type="component" value="Unassembled WGS sequence"/>
</dbReference>
<dbReference type="Pfam" id="PF09867">
    <property type="entry name" value="TagF_N"/>
    <property type="match status" value="1"/>
</dbReference>
<accession>A0ABT1NZC4</accession>
<evidence type="ECO:0000313" key="1">
    <source>
        <dbReference type="EMBL" id="MCQ3829226.1"/>
    </source>
</evidence>
<dbReference type="Gene3D" id="3.40.1730.10">
    <property type="entry name" value="pa0076 domain"/>
    <property type="match status" value="1"/>
</dbReference>
<dbReference type="RefSeq" id="WP_255874115.1">
    <property type="nucleotide sequence ID" value="NZ_JACASI010000018.1"/>
</dbReference>
<dbReference type="InterPro" id="IPR038225">
    <property type="entry name" value="TagF_sf"/>
</dbReference>
<dbReference type="EMBL" id="JACASI010000018">
    <property type="protein sequence ID" value="MCQ3829226.1"/>
    <property type="molecule type" value="Genomic_DNA"/>
</dbReference>
<dbReference type="NCBIfam" id="TIGR03373">
    <property type="entry name" value="VI_minor_4"/>
    <property type="match status" value="1"/>
</dbReference>
<dbReference type="PIRSF" id="PIRSF029287">
    <property type="entry name" value="UCP029287"/>
    <property type="match status" value="1"/>
</dbReference>
<protein>
    <submittedName>
        <fullName evidence="1">Type VI secretion system-associated protein TagF</fullName>
    </submittedName>
</protein>
<gene>
    <name evidence="1" type="primary">tagF</name>
    <name evidence="1" type="ORF">HXX02_07195</name>
</gene>
<keyword evidence="2" id="KW-1185">Reference proteome</keyword>
<reference evidence="1" key="1">
    <citation type="thesis" date="2020" institute="Technische Universitat Dresden" country="Dresden, Germany">
        <title>The Agarolytic System of Microbulbifer elongatus PORT2, Isolated from Batu Karas, Pangandaran West Java Indonesia.</title>
        <authorList>
            <person name="Anggraeni S.R."/>
        </authorList>
    </citation>
    <scope>NUCLEOTIDE SEQUENCE</scope>
    <source>
        <strain evidence="1">PORT2</strain>
    </source>
</reference>
<dbReference type="InterPro" id="IPR017748">
    <property type="entry name" value="TagF"/>
</dbReference>